<evidence type="ECO:0000256" key="1">
    <source>
        <dbReference type="ARBA" id="ARBA00001947"/>
    </source>
</evidence>
<dbReference type="InterPro" id="IPR002933">
    <property type="entry name" value="Peptidase_M20"/>
</dbReference>
<dbReference type="InterPro" id="IPR036264">
    <property type="entry name" value="Bact_exopeptidase_dim_dom"/>
</dbReference>
<name>A0ABR1JHC3_9AGAR</name>
<dbReference type="PANTHER" id="PTHR43808:SF8">
    <property type="entry name" value="PEPTIDASE M20 DIMERISATION DOMAIN-CONTAINING PROTEIN"/>
    <property type="match status" value="1"/>
</dbReference>
<reference evidence="7 8" key="1">
    <citation type="submission" date="2024-01" db="EMBL/GenBank/DDBJ databases">
        <title>A draft genome for the cacao thread blight pathogen Marasmiellus scandens.</title>
        <authorList>
            <person name="Baruah I.K."/>
            <person name="Leung J."/>
            <person name="Bukari Y."/>
            <person name="Amoako-Attah I."/>
            <person name="Meinhardt L.W."/>
            <person name="Bailey B.A."/>
            <person name="Cohen S.P."/>
        </authorList>
    </citation>
    <scope>NUCLEOTIDE SEQUENCE [LARGE SCALE GENOMIC DNA]</scope>
    <source>
        <strain evidence="7 8">GH-19</strain>
    </source>
</reference>
<dbReference type="Gene3D" id="3.30.70.360">
    <property type="match status" value="1"/>
</dbReference>
<dbReference type="InterPro" id="IPR050072">
    <property type="entry name" value="Peptidase_M20A"/>
</dbReference>
<dbReference type="SUPFAM" id="SSF53187">
    <property type="entry name" value="Zn-dependent exopeptidases"/>
    <property type="match status" value="1"/>
</dbReference>
<organism evidence="7 8">
    <name type="scientific">Marasmiellus scandens</name>
    <dbReference type="NCBI Taxonomy" id="2682957"/>
    <lineage>
        <taxon>Eukaryota</taxon>
        <taxon>Fungi</taxon>
        <taxon>Dikarya</taxon>
        <taxon>Basidiomycota</taxon>
        <taxon>Agaricomycotina</taxon>
        <taxon>Agaricomycetes</taxon>
        <taxon>Agaricomycetidae</taxon>
        <taxon>Agaricales</taxon>
        <taxon>Marasmiineae</taxon>
        <taxon>Omphalotaceae</taxon>
        <taxon>Marasmiellus</taxon>
    </lineage>
</organism>
<keyword evidence="3" id="KW-0479">Metal-binding</keyword>
<evidence type="ECO:0000256" key="2">
    <source>
        <dbReference type="ARBA" id="ARBA00006247"/>
    </source>
</evidence>
<dbReference type="Gene3D" id="3.40.630.10">
    <property type="entry name" value="Zn peptidases"/>
    <property type="match status" value="2"/>
</dbReference>
<protein>
    <recommendedName>
        <fullName evidence="6">Peptidase M20 dimerisation domain-containing protein</fullName>
    </recommendedName>
</protein>
<feature type="domain" description="Peptidase M20 dimerisation" evidence="6">
    <location>
        <begin position="160"/>
        <end position="251"/>
    </location>
</feature>
<evidence type="ECO:0000256" key="5">
    <source>
        <dbReference type="ARBA" id="ARBA00022833"/>
    </source>
</evidence>
<dbReference type="PANTHER" id="PTHR43808">
    <property type="entry name" value="ACETYLORNITHINE DEACETYLASE"/>
    <property type="match status" value="1"/>
</dbReference>
<evidence type="ECO:0000259" key="6">
    <source>
        <dbReference type="Pfam" id="PF07687"/>
    </source>
</evidence>
<evidence type="ECO:0000256" key="4">
    <source>
        <dbReference type="ARBA" id="ARBA00022801"/>
    </source>
</evidence>
<dbReference type="Proteomes" id="UP001498398">
    <property type="component" value="Unassembled WGS sequence"/>
</dbReference>
<dbReference type="InterPro" id="IPR011650">
    <property type="entry name" value="Peptidase_M20_dimer"/>
</dbReference>
<evidence type="ECO:0000256" key="3">
    <source>
        <dbReference type="ARBA" id="ARBA00022723"/>
    </source>
</evidence>
<dbReference type="CDD" id="cd05652">
    <property type="entry name" value="M20_ArgE_DapE-like_fungal"/>
    <property type="match status" value="1"/>
</dbReference>
<comment type="cofactor">
    <cofactor evidence="1">
        <name>Zn(2+)</name>
        <dbReference type="ChEBI" id="CHEBI:29105"/>
    </cofactor>
</comment>
<proteinExistence type="inferred from homology"/>
<dbReference type="EMBL" id="JBANRG010000020">
    <property type="protein sequence ID" value="KAK7457099.1"/>
    <property type="molecule type" value="Genomic_DNA"/>
</dbReference>
<dbReference type="SUPFAM" id="SSF55031">
    <property type="entry name" value="Bacterial exopeptidase dimerisation domain"/>
    <property type="match status" value="1"/>
</dbReference>
<comment type="similarity">
    <text evidence="2">Belongs to the peptidase M20A family.</text>
</comment>
<keyword evidence="5" id="KW-0862">Zinc</keyword>
<dbReference type="Pfam" id="PF01546">
    <property type="entry name" value="Peptidase_M20"/>
    <property type="match status" value="1"/>
</dbReference>
<sequence length="351" mass="37533">MLSLLSDLVNIPSLTGEEGKVANHLASFLKNEGFTVELLPIYPGSERQNVYAYIGTTRNTKFLFTTHIDTVPPFIPFSGPDAEGKVFGRGTCDAKGSVVVQIQAAKELFQEGLLREGDLALLFVVGEEIDGAGMKAASRMGLKWKNIVFGEPTEGKLALGHKGILLLELSTTGKACHSGYPHLGLSANHLLIPVLNKLLDLELPVDPKLGPSTLNIGTIRGGEAPNILSASASATVSIRISTSFENVKASVSEILSGCPSVSYKILAEYPPPRLHSDVPGFETINVGYGTDIPFLEVHDADDVKRFLYGPGSIFVAHTSNESVLLKELDACKDGYKKLVTTQLNVSSGKLS</sequence>
<comment type="caution">
    <text evidence="7">The sequence shown here is derived from an EMBL/GenBank/DDBJ whole genome shotgun (WGS) entry which is preliminary data.</text>
</comment>
<gene>
    <name evidence="7" type="ORF">VKT23_010401</name>
</gene>
<evidence type="ECO:0000313" key="8">
    <source>
        <dbReference type="Proteomes" id="UP001498398"/>
    </source>
</evidence>
<keyword evidence="4" id="KW-0378">Hydrolase</keyword>
<keyword evidence="8" id="KW-1185">Reference proteome</keyword>
<evidence type="ECO:0000313" key="7">
    <source>
        <dbReference type="EMBL" id="KAK7457099.1"/>
    </source>
</evidence>
<dbReference type="Pfam" id="PF07687">
    <property type="entry name" value="M20_dimer"/>
    <property type="match status" value="1"/>
</dbReference>
<accession>A0ABR1JHC3</accession>